<gene>
    <name evidence="2" type="ORF">AOZ06_07675</name>
</gene>
<name>A0A0N7F2U7_9PSEU</name>
<feature type="domain" description="HTH cro/C1-type" evidence="1">
    <location>
        <begin position="12"/>
        <end position="71"/>
    </location>
</feature>
<dbReference type="KEGG" id="kphy:AOZ06_07675"/>
<keyword evidence="3" id="KW-1185">Reference proteome</keyword>
<dbReference type="EMBL" id="CP012752">
    <property type="protein sequence ID" value="ALG06823.1"/>
    <property type="molecule type" value="Genomic_DNA"/>
</dbReference>
<evidence type="ECO:0000313" key="3">
    <source>
        <dbReference type="Proteomes" id="UP000063699"/>
    </source>
</evidence>
<dbReference type="Pfam" id="PF13560">
    <property type="entry name" value="HTH_31"/>
    <property type="match status" value="1"/>
</dbReference>
<dbReference type="InterPro" id="IPR010982">
    <property type="entry name" value="Lambda_DNA-bd_dom_sf"/>
</dbReference>
<organism evidence="2 3">
    <name type="scientific">Kibdelosporangium phytohabitans</name>
    <dbReference type="NCBI Taxonomy" id="860235"/>
    <lineage>
        <taxon>Bacteria</taxon>
        <taxon>Bacillati</taxon>
        <taxon>Actinomycetota</taxon>
        <taxon>Actinomycetes</taxon>
        <taxon>Pseudonocardiales</taxon>
        <taxon>Pseudonocardiaceae</taxon>
        <taxon>Kibdelosporangium</taxon>
    </lineage>
</organism>
<dbReference type="GO" id="GO:0003677">
    <property type="term" value="F:DNA binding"/>
    <property type="evidence" value="ECO:0007669"/>
    <property type="project" value="InterPro"/>
</dbReference>
<sequence length="80" mass="8947">MNAVDRVLRGNLLRLRVDRRLTQLDVASQMQARGHAWHQPTVYKVEAGLRRMFVSEAVALAEVLGVDLDLLLTVRAPVAV</sequence>
<dbReference type="InterPro" id="IPR001387">
    <property type="entry name" value="Cro/C1-type_HTH"/>
</dbReference>
<proteinExistence type="predicted"/>
<protein>
    <recommendedName>
        <fullName evidence="1">HTH cro/C1-type domain-containing protein</fullName>
    </recommendedName>
</protein>
<accession>A0A0N7F2U7</accession>
<evidence type="ECO:0000313" key="2">
    <source>
        <dbReference type="EMBL" id="ALG06823.1"/>
    </source>
</evidence>
<dbReference type="Gene3D" id="1.10.260.40">
    <property type="entry name" value="lambda repressor-like DNA-binding domains"/>
    <property type="match status" value="1"/>
</dbReference>
<dbReference type="SUPFAM" id="SSF47413">
    <property type="entry name" value="lambda repressor-like DNA-binding domains"/>
    <property type="match status" value="1"/>
</dbReference>
<dbReference type="STRING" id="860235.AOZ06_07675"/>
<dbReference type="RefSeq" id="WP_054288795.1">
    <property type="nucleotide sequence ID" value="NZ_CP012752.1"/>
</dbReference>
<dbReference type="PROSITE" id="PS50943">
    <property type="entry name" value="HTH_CROC1"/>
    <property type="match status" value="1"/>
</dbReference>
<reference evidence="2 3" key="1">
    <citation type="submission" date="2015-07" db="EMBL/GenBank/DDBJ databases">
        <title>Genome sequencing of Kibdelosporangium phytohabitans.</title>
        <authorList>
            <person name="Qin S."/>
            <person name="Xing K."/>
        </authorList>
    </citation>
    <scope>NUCLEOTIDE SEQUENCE [LARGE SCALE GENOMIC DNA]</scope>
    <source>
        <strain evidence="2 3">KLBMP1111</strain>
    </source>
</reference>
<dbReference type="AlphaFoldDB" id="A0A0N7F2U7"/>
<dbReference type="Proteomes" id="UP000063699">
    <property type="component" value="Chromosome"/>
</dbReference>
<evidence type="ECO:0000259" key="1">
    <source>
        <dbReference type="PROSITE" id="PS50943"/>
    </source>
</evidence>